<sequence>MARAAAATSRPRPSSSASNRAPAIPKTPVPSTPARSKTPSSSRPKTPSAKTPSSGLFAPTAASLARSRNAPSPVPTPVKRHSLGPDVAERLSKPTASSISKARAPTLASPPRPTAAKTSATRGDPSKIAKTTAKPKVAGTAKAKATAAKAAEPDVPTSPEDLHPEIEDEHSEIEDTQEVDIEREREGSATTSATLVDAAPLVQEPETHDVFDKPIVHDEPEEHVEEHHDLTPEASVVESEASVEPESVDPVTEHHAPDVVTPHHDDLLDIVNMLESKPLISAQLVTSSTTVKPGQLDMDEIPDIDEY</sequence>
<protein>
    <submittedName>
        <fullName evidence="2">Uncharacterized protein</fullName>
    </submittedName>
</protein>
<keyword evidence="3" id="KW-1185">Reference proteome</keyword>
<reference evidence="2 3" key="1">
    <citation type="submission" date="2019-02" db="EMBL/GenBank/DDBJ databases">
        <title>Genome sequencing of the rare red list fungi Antrodiella citrinella (Flaviporus citrinellus).</title>
        <authorList>
            <person name="Buettner E."/>
            <person name="Kellner H."/>
        </authorList>
    </citation>
    <scope>NUCLEOTIDE SEQUENCE [LARGE SCALE GENOMIC DNA]</scope>
    <source>
        <strain evidence="2 3">DSM 108506</strain>
    </source>
</reference>
<evidence type="ECO:0000256" key="1">
    <source>
        <dbReference type="SAM" id="MobiDB-lite"/>
    </source>
</evidence>
<name>A0A4S4N8J8_9APHY</name>
<feature type="compositionally biased region" description="Low complexity" evidence="1">
    <location>
        <begin position="129"/>
        <end position="150"/>
    </location>
</feature>
<feature type="region of interest" description="Disordered" evidence="1">
    <location>
        <begin position="221"/>
        <end position="261"/>
    </location>
</feature>
<proteinExistence type="predicted"/>
<feature type="compositionally biased region" description="Basic and acidic residues" evidence="1">
    <location>
        <begin position="221"/>
        <end position="231"/>
    </location>
</feature>
<feature type="compositionally biased region" description="Low complexity" evidence="1">
    <location>
        <begin position="32"/>
        <end position="54"/>
    </location>
</feature>
<feature type="region of interest" description="Disordered" evidence="1">
    <location>
        <begin position="288"/>
        <end position="307"/>
    </location>
</feature>
<evidence type="ECO:0000313" key="3">
    <source>
        <dbReference type="Proteomes" id="UP000308730"/>
    </source>
</evidence>
<dbReference type="AlphaFoldDB" id="A0A4S4N8J8"/>
<dbReference type="OrthoDB" id="3271236at2759"/>
<feature type="compositionally biased region" description="Basic and acidic residues" evidence="1">
    <location>
        <begin position="251"/>
        <end position="261"/>
    </location>
</feature>
<feature type="compositionally biased region" description="Acidic residues" evidence="1">
    <location>
        <begin position="166"/>
        <end position="179"/>
    </location>
</feature>
<feature type="compositionally biased region" description="Low complexity" evidence="1">
    <location>
        <begin position="1"/>
        <end position="24"/>
    </location>
</feature>
<organism evidence="2 3">
    <name type="scientific">Antrodiella citrinella</name>
    <dbReference type="NCBI Taxonomy" id="2447956"/>
    <lineage>
        <taxon>Eukaryota</taxon>
        <taxon>Fungi</taxon>
        <taxon>Dikarya</taxon>
        <taxon>Basidiomycota</taxon>
        <taxon>Agaricomycotina</taxon>
        <taxon>Agaricomycetes</taxon>
        <taxon>Polyporales</taxon>
        <taxon>Steccherinaceae</taxon>
        <taxon>Antrodiella</taxon>
    </lineage>
</organism>
<feature type="compositionally biased region" description="Acidic residues" evidence="1">
    <location>
        <begin position="297"/>
        <end position="307"/>
    </location>
</feature>
<accession>A0A4S4N8J8</accession>
<dbReference type="EMBL" id="SGPM01000026">
    <property type="protein sequence ID" value="THH32240.1"/>
    <property type="molecule type" value="Genomic_DNA"/>
</dbReference>
<gene>
    <name evidence="2" type="ORF">EUX98_g1943</name>
</gene>
<dbReference type="Proteomes" id="UP000308730">
    <property type="component" value="Unassembled WGS sequence"/>
</dbReference>
<comment type="caution">
    <text evidence="2">The sequence shown here is derived from an EMBL/GenBank/DDBJ whole genome shotgun (WGS) entry which is preliminary data.</text>
</comment>
<feature type="region of interest" description="Disordered" evidence="1">
    <location>
        <begin position="1"/>
        <end position="208"/>
    </location>
</feature>
<evidence type="ECO:0000313" key="2">
    <source>
        <dbReference type="EMBL" id="THH32240.1"/>
    </source>
</evidence>